<feature type="region of interest" description="Disordered" evidence="1">
    <location>
        <begin position="1"/>
        <end position="20"/>
    </location>
</feature>
<dbReference type="EMBL" id="JBIMSO010000051">
    <property type="protein sequence ID" value="MFH5209221.1"/>
    <property type="molecule type" value="Genomic_DNA"/>
</dbReference>
<evidence type="ECO:0000313" key="4">
    <source>
        <dbReference type="Proteomes" id="UP001609175"/>
    </source>
</evidence>
<organism evidence="3 4">
    <name type="scientific">Antrihabitans spumae</name>
    <dbReference type="NCBI Taxonomy" id="3373370"/>
    <lineage>
        <taxon>Bacteria</taxon>
        <taxon>Bacillati</taxon>
        <taxon>Actinomycetota</taxon>
        <taxon>Actinomycetes</taxon>
        <taxon>Mycobacteriales</taxon>
        <taxon>Nocardiaceae</taxon>
        <taxon>Antrihabitans</taxon>
    </lineage>
</organism>
<feature type="domain" description="HTH cro/C1-type" evidence="2">
    <location>
        <begin position="51"/>
        <end position="84"/>
    </location>
</feature>
<dbReference type="Proteomes" id="UP001609175">
    <property type="component" value="Unassembled WGS sequence"/>
</dbReference>
<reference evidence="3 4" key="1">
    <citation type="submission" date="2024-10" db="EMBL/GenBank/DDBJ databases">
        <authorList>
            <person name="Riesco R."/>
        </authorList>
    </citation>
    <scope>NUCLEOTIDE SEQUENCE [LARGE SCALE GENOMIC DNA]</scope>
    <source>
        <strain evidence="3 4">NCIMB 15449</strain>
    </source>
</reference>
<dbReference type="RefSeq" id="WP_395114919.1">
    <property type="nucleotide sequence ID" value="NZ_JBIMSO010000051.1"/>
</dbReference>
<name>A0ABW7JQA0_9NOCA</name>
<gene>
    <name evidence="3" type="ORF">ACHIPZ_13605</name>
</gene>
<evidence type="ECO:0000313" key="3">
    <source>
        <dbReference type="EMBL" id="MFH5209221.1"/>
    </source>
</evidence>
<evidence type="ECO:0000259" key="2">
    <source>
        <dbReference type="PROSITE" id="PS50943"/>
    </source>
</evidence>
<protein>
    <submittedName>
        <fullName evidence="3">Helix-turn-helix domain-containing protein</fullName>
    </submittedName>
</protein>
<sequence>MPKETQSRRYSRQRNPKVPPHVSIGIVRRISGLTLDEVCDRVEEITGDRPTKGALSAIENGHRGASQQLIAALGQAYQLPAGSISTTYQPRQAAVAHESRQVIHRKAAC</sequence>
<evidence type="ECO:0000256" key="1">
    <source>
        <dbReference type="SAM" id="MobiDB-lite"/>
    </source>
</evidence>
<dbReference type="PROSITE" id="PS50943">
    <property type="entry name" value="HTH_CROC1"/>
    <property type="match status" value="1"/>
</dbReference>
<proteinExistence type="predicted"/>
<comment type="caution">
    <text evidence="3">The sequence shown here is derived from an EMBL/GenBank/DDBJ whole genome shotgun (WGS) entry which is preliminary data.</text>
</comment>
<accession>A0ABW7JQA0</accession>
<dbReference type="InterPro" id="IPR001387">
    <property type="entry name" value="Cro/C1-type_HTH"/>
</dbReference>